<organism evidence="8 9">
    <name type="scientific">Candidatus Neomicrothrix parvicella RN1</name>
    <dbReference type="NCBI Taxonomy" id="1229780"/>
    <lineage>
        <taxon>Bacteria</taxon>
        <taxon>Bacillati</taxon>
        <taxon>Actinomycetota</taxon>
        <taxon>Acidimicrobiia</taxon>
        <taxon>Acidimicrobiales</taxon>
        <taxon>Microthrixaceae</taxon>
        <taxon>Candidatus Neomicrothrix</taxon>
    </lineage>
</organism>
<dbReference type="InterPro" id="IPR036909">
    <property type="entry name" value="Cyt_c-like_dom_sf"/>
</dbReference>
<feature type="compositionally biased region" description="Low complexity" evidence="5">
    <location>
        <begin position="1"/>
        <end position="10"/>
    </location>
</feature>
<dbReference type="PROSITE" id="PS51007">
    <property type="entry name" value="CYTC"/>
    <property type="match status" value="1"/>
</dbReference>
<keyword evidence="6" id="KW-0472">Membrane</keyword>
<comment type="caution">
    <text evidence="8">The sequence shown here is derived from an EMBL/GenBank/DDBJ whole genome shotgun (WGS) entry which is preliminary data.</text>
</comment>
<dbReference type="InterPro" id="IPR009056">
    <property type="entry name" value="Cyt_c-like_dom"/>
</dbReference>
<dbReference type="Proteomes" id="UP000018291">
    <property type="component" value="Unassembled WGS sequence"/>
</dbReference>
<dbReference type="EMBL" id="CANL01000040">
    <property type="protein sequence ID" value="CCM64704.1"/>
    <property type="molecule type" value="Genomic_DNA"/>
</dbReference>
<proteinExistence type="predicted"/>
<evidence type="ECO:0000256" key="5">
    <source>
        <dbReference type="SAM" id="MobiDB-lite"/>
    </source>
</evidence>
<evidence type="ECO:0000256" key="4">
    <source>
        <dbReference type="PROSITE-ProRule" id="PRU00433"/>
    </source>
</evidence>
<dbReference type="STRING" id="1229780.BN381_450015"/>
<evidence type="ECO:0000313" key="8">
    <source>
        <dbReference type="EMBL" id="CCM64704.1"/>
    </source>
</evidence>
<sequence length="298" mass="30932">MARRSTTVGVRRTRWRPEPSGGATSEAWRLALSAICCIGGTLEPVLTWPTVTEIPEHLLARSRERRSALGLGGDGGGDAAATPVPTATAQPATSSAASPAPIPAAAPPAPPKPPKPDLPWVAAAKRRRKVPAFAQVMLVGLPLWALIFAFTNDVPTSDELTPLAEGAQVYGTNCAGCHGASGGGGSGPAMAGGAVLATFPKASDQVKWVFLGSEGWKSQVGATYGAGNKDVGAGGMPAWNSLTGDELLTVVLHERSTQSGEEFNIDDWKPILDDPLLADKQAEFTEVLDAWEAEPPVE</sequence>
<dbReference type="eggNOG" id="COG2010">
    <property type="taxonomic scope" value="Bacteria"/>
</dbReference>
<dbReference type="AlphaFoldDB" id="R4Z1B1"/>
<dbReference type="HOGENOM" id="CLU_932814_0_0_11"/>
<keyword evidence="3 4" id="KW-0408">Iron</keyword>
<evidence type="ECO:0000259" key="7">
    <source>
        <dbReference type="PROSITE" id="PS51007"/>
    </source>
</evidence>
<feature type="domain" description="Cytochrome c" evidence="7">
    <location>
        <begin position="161"/>
        <end position="259"/>
    </location>
</feature>
<keyword evidence="2 4" id="KW-0479">Metal-binding</keyword>
<feature type="compositionally biased region" description="Low complexity" evidence="5">
    <location>
        <begin position="79"/>
        <end position="99"/>
    </location>
</feature>
<keyword evidence="9" id="KW-1185">Reference proteome</keyword>
<accession>R4Z1B1</accession>
<name>R4Z1B1_9ACTN</name>
<evidence type="ECO:0000256" key="3">
    <source>
        <dbReference type="ARBA" id="ARBA00023004"/>
    </source>
</evidence>
<dbReference type="GO" id="GO:0046872">
    <property type="term" value="F:metal ion binding"/>
    <property type="evidence" value="ECO:0007669"/>
    <property type="project" value="UniProtKB-KW"/>
</dbReference>
<dbReference type="GO" id="GO:0020037">
    <property type="term" value="F:heme binding"/>
    <property type="evidence" value="ECO:0007669"/>
    <property type="project" value="InterPro"/>
</dbReference>
<reference evidence="8 9" key="1">
    <citation type="journal article" date="2013" name="ISME J.">
        <title>Metabolic model for the filamentous 'Candidatus Microthrix parvicella' based on genomic and metagenomic analyses.</title>
        <authorList>
            <person name="Jon McIlroy S."/>
            <person name="Kristiansen R."/>
            <person name="Albertsen M."/>
            <person name="Michael Karst S."/>
            <person name="Rossetti S."/>
            <person name="Lund Nielsen J."/>
            <person name="Tandoi V."/>
            <person name="James Seviour R."/>
            <person name="Nielsen P.H."/>
        </authorList>
    </citation>
    <scope>NUCLEOTIDE SEQUENCE [LARGE SCALE GENOMIC DNA]</scope>
    <source>
        <strain evidence="8 9">RN1</strain>
    </source>
</reference>
<keyword evidence="6" id="KW-0812">Transmembrane</keyword>
<feature type="region of interest" description="Disordered" evidence="5">
    <location>
        <begin position="69"/>
        <end position="118"/>
    </location>
</feature>
<keyword evidence="6" id="KW-1133">Transmembrane helix</keyword>
<keyword evidence="1 4" id="KW-0349">Heme</keyword>
<evidence type="ECO:0000256" key="1">
    <source>
        <dbReference type="ARBA" id="ARBA00022617"/>
    </source>
</evidence>
<evidence type="ECO:0000313" key="9">
    <source>
        <dbReference type="Proteomes" id="UP000018291"/>
    </source>
</evidence>
<dbReference type="GO" id="GO:0009055">
    <property type="term" value="F:electron transfer activity"/>
    <property type="evidence" value="ECO:0007669"/>
    <property type="project" value="InterPro"/>
</dbReference>
<evidence type="ECO:0000256" key="2">
    <source>
        <dbReference type="ARBA" id="ARBA00022723"/>
    </source>
</evidence>
<feature type="compositionally biased region" description="Pro residues" evidence="5">
    <location>
        <begin position="100"/>
        <end position="117"/>
    </location>
</feature>
<evidence type="ECO:0000256" key="6">
    <source>
        <dbReference type="SAM" id="Phobius"/>
    </source>
</evidence>
<feature type="transmembrane region" description="Helical" evidence="6">
    <location>
        <begin position="132"/>
        <end position="150"/>
    </location>
</feature>
<dbReference type="Gene3D" id="1.10.760.10">
    <property type="entry name" value="Cytochrome c-like domain"/>
    <property type="match status" value="1"/>
</dbReference>
<feature type="region of interest" description="Disordered" evidence="5">
    <location>
        <begin position="1"/>
        <end position="24"/>
    </location>
</feature>
<dbReference type="SUPFAM" id="SSF46626">
    <property type="entry name" value="Cytochrome c"/>
    <property type="match status" value="1"/>
</dbReference>
<gene>
    <name evidence="8" type="ORF">BN381_450015</name>
</gene>
<protein>
    <recommendedName>
        <fullName evidence="7">Cytochrome c domain-containing protein</fullName>
    </recommendedName>
</protein>
<dbReference type="Pfam" id="PF00034">
    <property type="entry name" value="Cytochrom_C"/>
    <property type="match status" value="1"/>
</dbReference>